<dbReference type="NCBIfam" id="TIGR03985">
    <property type="entry name" value="TIGR03985 family CRISPR-associated protein"/>
    <property type="match status" value="1"/>
</dbReference>
<dbReference type="AlphaFoldDB" id="A0A3S1ICS2"/>
<evidence type="ECO:0000313" key="2">
    <source>
        <dbReference type="Proteomes" id="UP000276103"/>
    </source>
</evidence>
<dbReference type="InterPro" id="IPR023816">
    <property type="entry name" value="CRISPR-assoc_CYA0889"/>
</dbReference>
<dbReference type="Proteomes" id="UP000276103">
    <property type="component" value="Unassembled WGS sequence"/>
</dbReference>
<dbReference type="EMBL" id="RSCM01000010">
    <property type="protein sequence ID" value="RUS95470.1"/>
    <property type="molecule type" value="Genomic_DNA"/>
</dbReference>
<evidence type="ECO:0000313" key="1">
    <source>
        <dbReference type="EMBL" id="RUS95470.1"/>
    </source>
</evidence>
<dbReference type="RefSeq" id="WP_127055062.1">
    <property type="nucleotide sequence ID" value="NZ_RSCM01000010.1"/>
</dbReference>
<keyword evidence="2" id="KW-1185">Reference proteome</keyword>
<organism evidence="1 2">
    <name type="scientific">Trichormus variabilis SAG 1403-4b</name>
    <dbReference type="NCBI Taxonomy" id="447716"/>
    <lineage>
        <taxon>Bacteria</taxon>
        <taxon>Bacillati</taxon>
        <taxon>Cyanobacteriota</taxon>
        <taxon>Cyanophyceae</taxon>
        <taxon>Nostocales</taxon>
        <taxon>Nostocaceae</taxon>
        <taxon>Trichormus</taxon>
    </lineage>
</organism>
<comment type="caution">
    <text evidence="1">The sequence shown here is derived from an EMBL/GenBank/DDBJ whole genome shotgun (WGS) entry which is preliminary data.</text>
</comment>
<gene>
    <name evidence="1" type="ORF">DSM107003_31730</name>
</gene>
<sequence length="490" mass="58132">MDSPELFPHFFILQRLVDGSLNQSQNLITAMRRWVLINWFYGEASKNCQCDRYSGITFNEWSEYFFNQDLFHLQPSFQSGHPLGRLLEKNDEIFKPHHPLCPCYKTTVDWLRFYHINVDEWLEELQKNIYISQQTVTKVIHHRLFAKVRKSLQADINTLIAKGCLKCETSLCKKQNIIYRVDKLPDWLCTKISKKPINSSKIFPELNPTEMADLAQALDMLSFLDPKLAPIANKISEEVYGTRRVFLHIDYILSEENQLNIDNLQEQLQENWQSREIKPISLNYASARYRDKICLVYPVCIYYLQRAKYLCGYGLNPLGDVNWYIYRLERIKSFAFVDWSNRIIPPQMLDKYLNNQLPEPHDVEREISTAWGFEMNKPPRFMLLRFKHDYHQRYIQNTFRHNTFTYIKSPAKLAQIIAHYTRNTQEEKLLNTIVEKYPDDAYYSVIYRANDNNIIMRLLAWGANVEVLLPMELRKHIAKNISEACAFYDC</sequence>
<protein>
    <submittedName>
        <fullName evidence="1">Uncharacterized protein</fullName>
    </submittedName>
</protein>
<name>A0A3S1ICS2_ANAVA</name>
<dbReference type="OrthoDB" id="503572at2"/>
<proteinExistence type="predicted"/>
<reference evidence="1 2" key="1">
    <citation type="journal article" date="2019" name="Genome Biol. Evol.">
        <title>Day and night: Metabolic profiles and evolutionary relationships of six axenic non-marine cyanobacteria.</title>
        <authorList>
            <person name="Will S.E."/>
            <person name="Henke P."/>
            <person name="Boedeker C."/>
            <person name="Huang S."/>
            <person name="Brinkmann H."/>
            <person name="Rohde M."/>
            <person name="Jarek M."/>
            <person name="Friedl T."/>
            <person name="Seufert S."/>
            <person name="Schumacher M."/>
            <person name="Overmann J."/>
            <person name="Neumann-Schaal M."/>
            <person name="Petersen J."/>
        </authorList>
    </citation>
    <scope>NUCLEOTIDE SEQUENCE [LARGE SCALE GENOMIC DNA]</scope>
    <source>
        <strain evidence="1 2">SAG 1403-4b</strain>
    </source>
</reference>
<accession>A0A3S1ICS2</accession>